<accession>A0A814EXE5</accession>
<proteinExistence type="predicted"/>
<dbReference type="Proteomes" id="UP000663879">
    <property type="component" value="Unassembled WGS sequence"/>
</dbReference>
<protein>
    <submittedName>
        <fullName evidence="1">Uncharacterized protein</fullName>
    </submittedName>
</protein>
<evidence type="ECO:0000313" key="1">
    <source>
        <dbReference type="EMBL" id="CAF0977267.1"/>
    </source>
</evidence>
<evidence type="ECO:0000313" key="2">
    <source>
        <dbReference type="Proteomes" id="UP000663879"/>
    </source>
</evidence>
<dbReference type="EMBL" id="CAJNOC010003314">
    <property type="protein sequence ID" value="CAF0977267.1"/>
    <property type="molecule type" value="Genomic_DNA"/>
</dbReference>
<gene>
    <name evidence="1" type="ORF">OXX778_LOCUS15233</name>
</gene>
<organism evidence="1 2">
    <name type="scientific">Brachionus calyciflorus</name>
    <dbReference type="NCBI Taxonomy" id="104777"/>
    <lineage>
        <taxon>Eukaryota</taxon>
        <taxon>Metazoa</taxon>
        <taxon>Spiralia</taxon>
        <taxon>Gnathifera</taxon>
        <taxon>Rotifera</taxon>
        <taxon>Eurotatoria</taxon>
        <taxon>Monogononta</taxon>
        <taxon>Pseudotrocha</taxon>
        <taxon>Ploima</taxon>
        <taxon>Brachionidae</taxon>
        <taxon>Brachionus</taxon>
    </lineage>
</organism>
<name>A0A814EXE5_9BILA</name>
<sequence length="188" mass="22645">MWILSENNYYIRDYGYQCFKKRNFRYMNMSFTFEKTESIKQEIIDLSRTECLAMIEARLCDNKKMTCHLNGCYNKEKPNGEFSWFTKIVYWNYECSFRKKLIIASKQISAVFNVNLNTCRPNDLFCKFHDSIVVWNESIIFNKPFFRIHYGTNYTRKNNLVYSLADRFLFQITTSKIENSYTVFSTTD</sequence>
<keyword evidence="2" id="KW-1185">Reference proteome</keyword>
<comment type="caution">
    <text evidence="1">The sequence shown here is derived from an EMBL/GenBank/DDBJ whole genome shotgun (WGS) entry which is preliminary data.</text>
</comment>
<dbReference type="AlphaFoldDB" id="A0A814EXE5"/>
<reference evidence="1" key="1">
    <citation type="submission" date="2021-02" db="EMBL/GenBank/DDBJ databases">
        <authorList>
            <person name="Nowell W R."/>
        </authorList>
    </citation>
    <scope>NUCLEOTIDE SEQUENCE</scope>
    <source>
        <strain evidence="1">Ploen Becks lab</strain>
    </source>
</reference>